<reference evidence="1" key="1">
    <citation type="journal article" date="2023" name="G3 (Bethesda)">
        <title>Whole genome assembly and annotation of the endangered Caribbean coral Acropora cervicornis.</title>
        <authorList>
            <person name="Selwyn J.D."/>
            <person name="Vollmer S.V."/>
        </authorList>
    </citation>
    <scope>NUCLEOTIDE SEQUENCE</scope>
    <source>
        <strain evidence="1">K2</strain>
    </source>
</reference>
<protein>
    <submittedName>
        <fullName evidence="1">Uncharacterized protein</fullName>
    </submittedName>
</protein>
<evidence type="ECO:0000313" key="1">
    <source>
        <dbReference type="EMBL" id="KAK2547786.1"/>
    </source>
</evidence>
<keyword evidence="2" id="KW-1185">Reference proteome</keyword>
<dbReference type="EMBL" id="JARQWQ010000168">
    <property type="protein sequence ID" value="KAK2547786.1"/>
    <property type="molecule type" value="Genomic_DNA"/>
</dbReference>
<accession>A0AAD9US10</accession>
<name>A0AAD9US10_ACRCE</name>
<evidence type="ECO:0000313" key="2">
    <source>
        <dbReference type="Proteomes" id="UP001249851"/>
    </source>
</evidence>
<comment type="caution">
    <text evidence="1">The sequence shown here is derived from an EMBL/GenBank/DDBJ whole genome shotgun (WGS) entry which is preliminary data.</text>
</comment>
<reference evidence="1" key="2">
    <citation type="journal article" date="2023" name="Science">
        <title>Genomic signatures of disease resistance in endangered staghorn corals.</title>
        <authorList>
            <person name="Vollmer S.V."/>
            <person name="Selwyn J.D."/>
            <person name="Despard B.A."/>
            <person name="Roesel C.L."/>
        </authorList>
    </citation>
    <scope>NUCLEOTIDE SEQUENCE</scope>
    <source>
        <strain evidence="1">K2</strain>
    </source>
</reference>
<organism evidence="1 2">
    <name type="scientific">Acropora cervicornis</name>
    <name type="common">Staghorn coral</name>
    <dbReference type="NCBI Taxonomy" id="6130"/>
    <lineage>
        <taxon>Eukaryota</taxon>
        <taxon>Metazoa</taxon>
        <taxon>Cnidaria</taxon>
        <taxon>Anthozoa</taxon>
        <taxon>Hexacorallia</taxon>
        <taxon>Scleractinia</taxon>
        <taxon>Astrocoeniina</taxon>
        <taxon>Acroporidae</taxon>
        <taxon>Acropora</taxon>
    </lineage>
</organism>
<gene>
    <name evidence="1" type="ORF">P5673_032195</name>
</gene>
<dbReference type="Proteomes" id="UP001249851">
    <property type="component" value="Unassembled WGS sequence"/>
</dbReference>
<dbReference type="AlphaFoldDB" id="A0AAD9US10"/>
<proteinExistence type="predicted"/>
<sequence>MADAKLMLNTLLGEFTWQRIDTMRWQKTEAPLECRAAVKTQERLDPRVKCSLWRWAITRTSVSESKASYMHVLDEHIVTYIIQLASWGVVQDKKEMGWSNLHTEYLLLPRCPVQDTVMHTEWYLHHDKIACWKCRAWDNPRRWDTYENHTQVGRKTPLVMVVVSWTLNDDPATRDLSWWICPYGDHKMSLCPMTLTEWTLDPDTLALVGPDDEDRPMAFWYCLYGNCRRTLRACARCYRSTHGMYGGTCAKTYTFEHPRASTRCRWNWYLYDHIDLHMGGTTLQLHQNALRRLARMNED</sequence>